<dbReference type="EMBL" id="GBXM01086766">
    <property type="protein sequence ID" value="JAH21811.1"/>
    <property type="molecule type" value="Transcribed_RNA"/>
</dbReference>
<reference evidence="1" key="1">
    <citation type="submission" date="2014-11" db="EMBL/GenBank/DDBJ databases">
        <authorList>
            <person name="Amaro Gonzalez C."/>
        </authorList>
    </citation>
    <scope>NUCLEOTIDE SEQUENCE</scope>
</reference>
<reference evidence="1" key="2">
    <citation type="journal article" date="2015" name="Fish Shellfish Immunol.">
        <title>Early steps in the European eel (Anguilla anguilla)-Vibrio vulnificus interaction in the gills: Role of the RtxA13 toxin.</title>
        <authorList>
            <person name="Callol A."/>
            <person name="Pajuelo D."/>
            <person name="Ebbesson L."/>
            <person name="Teles M."/>
            <person name="MacKenzie S."/>
            <person name="Amaro C."/>
        </authorList>
    </citation>
    <scope>NUCLEOTIDE SEQUENCE</scope>
</reference>
<proteinExistence type="predicted"/>
<organism evidence="1">
    <name type="scientific">Anguilla anguilla</name>
    <name type="common">European freshwater eel</name>
    <name type="synonym">Muraena anguilla</name>
    <dbReference type="NCBI Taxonomy" id="7936"/>
    <lineage>
        <taxon>Eukaryota</taxon>
        <taxon>Metazoa</taxon>
        <taxon>Chordata</taxon>
        <taxon>Craniata</taxon>
        <taxon>Vertebrata</taxon>
        <taxon>Euteleostomi</taxon>
        <taxon>Actinopterygii</taxon>
        <taxon>Neopterygii</taxon>
        <taxon>Teleostei</taxon>
        <taxon>Anguilliformes</taxon>
        <taxon>Anguillidae</taxon>
        <taxon>Anguilla</taxon>
    </lineage>
</organism>
<evidence type="ECO:0000313" key="1">
    <source>
        <dbReference type="EMBL" id="JAH21811.1"/>
    </source>
</evidence>
<protein>
    <submittedName>
        <fullName evidence="1">Uncharacterized protein</fullName>
    </submittedName>
</protein>
<sequence>MRLEKFFFYRARQKNVCTLLN</sequence>
<dbReference type="AlphaFoldDB" id="A0A0E9QY13"/>
<name>A0A0E9QY13_ANGAN</name>
<accession>A0A0E9QY13</accession>